<reference evidence="4 5" key="1">
    <citation type="submission" date="2023-07" db="EMBL/GenBank/DDBJ databases">
        <title>Sequencing the genomes of 1000 actinobacteria strains.</title>
        <authorList>
            <person name="Klenk H.-P."/>
        </authorList>
    </citation>
    <scope>NUCLEOTIDE SEQUENCE [LARGE SCALE GENOMIC DNA]</scope>
    <source>
        <strain evidence="4 5">DSM 15539</strain>
    </source>
</reference>
<dbReference type="PANTHER" id="PTHR24421:SF61">
    <property type="entry name" value="OXYGEN SENSOR HISTIDINE KINASE NREB"/>
    <property type="match status" value="1"/>
</dbReference>
<keyword evidence="2 4" id="KW-0418">Kinase</keyword>
<dbReference type="InterPro" id="IPR050482">
    <property type="entry name" value="Sensor_HK_TwoCompSys"/>
</dbReference>
<gene>
    <name evidence="4" type="ORF">J2S36_001106</name>
</gene>
<keyword evidence="3" id="KW-0902">Two-component regulatory system</keyword>
<organism evidence="4 5">
    <name type="scientific">Arcanobacterium hippocoleae</name>
    <dbReference type="NCBI Taxonomy" id="149017"/>
    <lineage>
        <taxon>Bacteria</taxon>
        <taxon>Bacillati</taxon>
        <taxon>Actinomycetota</taxon>
        <taxon>Actinomycetes</taxon>
        <taxon>Actinomycetales</taxon>
        <taxon>Actinomycetaceae</taxon>
        <taxon>Arcanobacterium</taxon>
    </lineage>
</organism>
<dbReference type="PANTHER" id="PTHR24421">
    <property type="entry name" value="NITRATE/NITRITE SENSOR PROTEIN NARX-RELATED"/>
    <property type="match status" value="1"/>
</dbReference>
<protein>
    <submittedName>
        <fullName evidence="4">Signal transduction histidine kinase</fullName>
    </submittedName>
</protein>
<dbReference type="Gene3D" id="3.30.565.10">
    <property type="entry name" value="Histidine kinase-like ATPase, C-terminal domain"/>
    <property type="match status" value="1"/>
</dbReference>
<evidence type="ECO:0000256" key="3">
    <source>
        <dbReference type="ARBA" id="ARBA00023012"/>
    </source>
</evidence>
<dbReference type="EMBL" id="JAVDUJ010000001">
    <property type="protein sequence ID" value="MDR6939563.1"/>
    <property type="molecule type" value="Genomic_DNA"/>
</dbReference>
<dbReference type="Proteomes" id="UP001266099">
    <property type="component" value="Unassembled WGS sequence"/>
</dbReference>
<evidence type="ECO:0000313" key="4">
    <source>
        <dbReference type="EMBL" id="MDR6939563.1"/>
    </source>
</evidence>
<accession>A0ABU1T2G8</accession>
<sequence>MAIAQNASRRLRPTIMELNLSMAEPSLRATVKESAAMLRTRSMVLNAEMVADIDQLLSWKALLTASLFVREAATNALKYGQASTAVELYVDLEGSEVALMMNNQIGTEPINQTFRGGFGIANLRSRIESEGGCMSFASTGSRWVINATIPNRKASIEGDADE</sequence>
<dbReference type="RefSeq" id="WP_309956331.1">
    <property type="nucleotide sequence ID" value="NZ_JAVDUJ010000001.1"/>
</dbReference>
<evidence type="ECO:0000256" key="2">
    <source>
        <dbReference type="ARBA" id="ARBA00022777"/>
    </source>
</evidence>
<proteinExistence type="predicted"/>
<keyword evidence="1" id="KW-0808">Transferase</keyword>
<name>A0ABU1T2G8_9ACTO</name>
<keyword evidence="5" id="KW-1185">Reference proteome</keyword>
<comment type="caution">
    <text evidence="4">The sequence shown here is derived from an EMBL/GenBank/DDBJ whole genome shotgun (WGS) entry which is preliminary data.</text>
</comment>
<dbReference type="GO" id="GO:0016301">
    <property type="term" value="F:kinase activity"/>
    <property type="evidence" value="ECO:0007669"/>
    <property type="project" value="UniProtKB-KW"/>
</dbReference>
<evidence type="ECO:0000313" key="5">
    <source>
        <dbReference type="Proteomes" id="UP001266099"/>
    </source>
</evidence>
<dbReference type="InterPro" id="IPR036890">
    <property type="entry name" value="HATPase_C_sf"/>
</dbReference>
<evidence type="ECO:0000256" key="1">
    <source>
        <dbReference type="ARBA" id="ARBA00022679"/>
    </source>
</evidence>